<dbReference type="InterPro" id="IPR052282">
    <property type="entry name" value="Starch-active_LPMO"/>
</dbReference>
<evidence type="ECO:0000256" key="2">
    <source>
        <dbReference type="ARBA" id="ARBA00022723"/>
    </source>
</evidence>
<evidence type="ECO:0000256" key="7">
    <source>
        <dbReference type="SAM" id="SignalP"/>
    </source>
</evidence>
<feature type="signal peptide" evidence="7">
    <location>
        <begin position="1"/>
        <end position="23"/>
    </location>
</feature>
<evidence type="ECO:0000256" key="4">
    <source>
        <dbReference type="ARBA" id="ARBA00023157"/>
    </source>
</evidence>
<keyword evidence="10" id="KW-1185">Reference proteome</keyword>
<keyword evidence="3" id="KW-0186">Copper</keyword>
<protein>
    <recommendedName>
        <fullName evidence="8">Chitin-binding type-4 domain-containing protein</fullName>
    </recommendedName>
</protein>
<keyword evidence="4" id="KW-1015">Disulfide bond</keyword>
<dbReference type="RefSeq" id="XP_062661627.1">
    <property type="nucleotide sequence ID" value="XM_062801648.1"/>
</dbReference>
<keyword evidence="7" id="KW-0732">Signal</keyword>
<keyword evidence="5" id="KW-0325">Glycoprotein</keyword>
<reference evidence="9" key="2">
    <citation type="submission" date="2023-06" db="EMBL/GenBank/DDBJ databases">
        <authorList>
            <consortium name="Lawrence Berkeley National Laboratory"/>
            <person name="Haridas S."/>
            <person name="Hensen N."/>
            <person name="Bonometti L."/>
            <person name="Westerberg I."/>
            <person name="Brannstrom I.O."/>
            <person name="Guillou S."/>
            <person name="Cros-Aarteil S."/>
            <person name="Calhoun S."/>
            <person name="Kuo A."/>
            <person name="Mondo S."/>
            <person name="Pangilinan J."/>
            <person name="Riley R."/>
            <person name="Labutti K."/>
            <person name="Andreopoulos B."/>
            <person name="Lipzen A."/>
            <person name="Chen C."/>
            <person name="Yanf M."/>
            <person name="Daum C."/>
            <person name="Ng V."/>
            <person name="Clum A."/>
            <person name="Steindorff A."/>
            <person name="Ohm R."/>
            <person name="Martin F."/>
            <person name="Silar P."/>
            <person name="Natvig D."/>
            <person name="Lalanne C."/>
            <person name="Gautier V."/>
            <person name="Ament-Velasquez S.L."/>
            <person name="Kruys A."/>
            <person name="Hutchinson M.I."/>
            <person name="Powell A.J."/>
            <person name="Barry K."/>
            <person name="Miller A.N."/>
            <person name="Grigoriev I.V."/>
            <person name="Debuchy R."/>
            <person name="Gladieux P."/>
            <person name="Thoren M.H."/>
            <person name="Johannesson H."/>
        </authorList>
    </citation>
    <scope>NUCLEOTIDE SEQUENCE</scope>
    <source>
        <strain evidence="9">CBS 168.71</strain>
    </source>
</reference>
<evidence type="ECO:0000256" key="6">
    <source>
        <dbReference type="ARBA" id="ARBA00034311"/>
    </source>
</evidence>
<evidence type="ECO:0000313" key="10">
    <source>
        <dbReference type="Proteomes" id="UP001278766"/>
    </source>
</evidence>
<feature type="domain" description="Chitin-binding type-4" evidence="8">
    <location>
        <begin position="24"/>
        <end position="191"/>
    </location>
</feature>
<dbReference type="GeneID" id="87838596"/>
<comment type="caution">
    <text evidence="9">The sequence shown here is derived from an EMBL/GenBank/DDBJ whole genome shotgun (WGS) entry which is preliminary data.</text>
</comment>
<dbReference type="Pfam" id="PF03067">
    <property type="entry name" value="LPMO_10"/>
    <property type="match status" value="1"/>
</dbReference>
<evidence type="ECO:0000313" key="9">
    <source>
        <dbReference type="EMBL" id="KAK3298113.1"/>
    </source>
</evidence>
<evidence type="ECO:0000256" key="5">
    <source>
        <dbReference type="ARBA" id="ARBA00023180"/>
    </source>
</evidence>
<dbReference type="Gene3D" id="2.70.50.70">
    <property type="match status" value="1"/>
</dbReference>
<name>A0AAE0LUM1_9PEZI</name>
<evidence type="ECO:0000256" key="3">
    <source>
        <dbReference type="ARBA" id="ARBA00023008"/>
    </source>
</evidence>
<evidence type="ECO:0000256" key="1">
    <source>
        <dbReference type="ARBA" id="ARBA00001973"/>
    </source>
</evidence>
<dbReference type="EMBL" id="JAUEPN010000003">
    <property type="protein sequence ID" value="KAK3298113.1"/>
    <property type="molecule type" value="Genomic_DNA"/>
</dbReference>
<dbReference type="InterPro" id="IPR004302">
    <property type="entry name" value="Cellulose/chitin-bd_N"/>
</dbReference>
<organism evidence="9 10">
    <name type="scientific">Chaetomium fimeti</name>
    <dbReference type="NCBI Taxonomy" id="1854472"/>
    <lineage>
        <taxon>Eukaryota</taxon>
        <taxon>Fungi</taxon>
        <taxon>Dikarya</taxon>
        <taxon>Ascomycota</taxon>
        <taxon>Pezizomycotina</taxon>
        <taxon>Sordariomycetes</taxon>
        <taxon>Sordariomycetidae</taxon>
        <taxon>Sordariales</taxon>
        <taxon>Chaetomiaceae</taxon>
        <taxon>Chaetomium</taxon>
    </lineage>
</organism>
<comment type="cofactor">
    <cofactor evidence="1">
        <name>Cu(2+)</name>
        <dbReference type="ChEBI" id="CHEBI:29036"/>
    </cofactor>
</comment>
<feature type="chain" id="PRO_5042052205" description="Chitin-binding type-4 domain-containing protein" evidence="7">
    <location>
        <begin position="24"/>
        <end position="214"/>
    </location>
</feature>
<dbReference type="Proteomes" id="UP001278766">
    <property type="component" value="Unassembled WGS sequence"/>
</dbReference>
<evidence type="ECO:0000259" key="8">
    <source>
        <dbReference type="Pfam" id="PF03067"/>
    </source>
</evidence>
<reference evidence="9" key="1">
    <citation type="journal article" date="2023" name="Mol. Phylogenet. Evol.">
        <title>Genome-scale phylogeny and comparative genomics of the fungal order Sordariales.</title>
        <authorList>
            <person name="Hensen N."/>
            <person name="Bonometti L."/>
            <person name="Westerberg I."/>
            <person name="Brannstrom I.O."/>
            <person name="Guillou S."/>
            <person name="Cros-Aarteil S."/>
            <person name="Calhoun S."/>
            <person name="Haridas S."/>
            <person name="Kuo A."/>
            <person name="Mondo S."/>
            <person name="Pangilinan J."/>
            <person name="Riley R."/>
            <person name="LaButti K."/>
            <person name="Andreopoulos B."/>
            <person name="Lipzen A."/>
            <person name="Chen C."/>
            <person name="Yan M."/>
            <person name="Daum C."/>
            <person name="Ng V."/>
            <person name="Clum A."/>
            <person name="Steindorff A."/>
            <person name="Ohm R.A."/>
            <person name="Martin F."/>
            <person name="Silar P."/>
            <person name="Natvig D.O."/>
            <person name="Lalanne C."/>
            <person name="Gautier V."/>
            <person name="Ament-Velasquez S.L."/>
            <person name="Kruys A."/>
            <person name="Hutchinson M.I."/>
            <person name="Powell A.J."/>
            <person name="Barry K."/>
            <person name="Miller A.N."/>
            <person name="Grigoriev I.V."/>
            <person name="Debuchy R."/>
            <person name="Gladieux P."/>
            <person name="Hiltunen Thoren M."/>
            <person name="Johannesson H."/>
        </authorList>
    </citation>
    <scope>NUCLEOTIDE SEQUENCE</scope>
    <source>
        <strain evidence="9">CBS 168.71</strain>
    </source>
</reference>
<dbReference type="PANTHER" id="PTHR36575">
    <property type="entry name" value="BINDING PROTEIN, PUTATIVE (AFU_ORTHOLOGUE AFUA_1G14430)-RELATED"/>
    <property type="match status" value="1"/>
</dbReference>
<dbReference type="GO" id="GO:0046872">
    <property type="term" value="F:metal ion binding"/>
    <property type="evidence" value="ECO:0007669"/>
    <property type="project" value="UniProtKB-KW"/>
</dbReference>
<accession>A0AAE0LUM1</accession>
<comment type="similarity">
    <text evidence="6">Belongs to the polysaccharide monooxygenase AA13 family.</text>
</comment>
<dbReference type="AlphaFoldDB" id="A0AAE0LUM1"/>
<gene>
    <name evidence="9" type="ORF">B0H64DRAFT_358411</name>
</gene>
<dbReference type="PANTHER" id="PTHR36575:SF2">
    <property type="entry name" value="CHITIN-BINDING TYPE-4 DOMAIN-CONTAINING PROTEIN-RELATED"/>
    <property type="match status" value="1"/>
</dbReference>
<proteinExistence type="inferred from homology"/>
<sequence>MITMHLSSTSLLGLAGLISHASAHGLVREPATRGPGEATEAACGKVMVDFYRADNTSYPEALLRANPGGLEAPYDPENCNLWLCKGYQFADNANVQSYTAGQVVDFDVWIRIPHEGHANVSVVDTATNSVIGTPLVAWPDNYAGSATPPEDQTKFSVTIPELGDQCTEAGACVIQWYWFGQGQTYESCVDFSVAPATTEPEHSHKHKIRGQTRA</sequence>
<keyword evidence="2" id="KW-0479">Metal-binding</keyword>